<evidence type="ECO:0000256" key="3">
    <source>
        <dbReference type="ARBA" id="ARBA00022448"/>
    </source>
</evidence>
<keyword evidence="9" id="KW-1185">Reference proteome</keyword>
<dbReference type="PANTHER" id="PTHR10332:SF38">
    <property type="entry name" value="EQUILIBRATIVE NUCLEOTIDE TRANSPORTER 3-RELATED"/>
    <property type="match status" value="1"/>
</dbReference>
<dbReference type="GO" id="GO:0005886">
    <property type="term" value="C:plasma membrane"/>
    <property type="evidence" value="ECO:0007669"/>
    <property type="project" value="TreeGrafter"/>
</dbReference>
<accession>A0A6A3BLH1</accession>
<feature type="transmembrane region" description="Helical" evidence="7">
    <location>
        <begin position="100"/>
        <end position="120"/>
    </location>
</feature>
<comment type="similarity">
    <text evidence="2">Belongs to the SLC29A/ENT transporter (TC 2.A.57) family.</text>
</comment>
<dbReference type="EMBL" id="VEPZ02000840">
    <property type="protein sequence ID" value="KAE8716917.1"/>
    <property type="molecule type" value="Genomic_DNA"/>
</dbReference>
<dbReference type="GO" id="GO:0005337">
    <property type="term" value="F:nucleoside transmembrane transporter activity"/>
    <property type="evidence" value="ECO:0007669"/>
    <property type="project" value="InterPro"/>
</dbReference>
<feature type="transmembrane region" description="Helical" evidence="7">
    <location>
        <begin position="157"/>
        <end position="180"/>
    </location>
</feature>
<dbReference type="PANTHER" id="PTHR10332">
    <property type="entry name" value="EQUILIBRATIVE NUCLEOSIDE TRANSPORTER"/>
    <property type="match status" value="1"/>
</dbReference>
<name>A0A6A3BLH1_HIBSY</name>
<evidence type="ECO:0000256" key="2">
    <source>
        <dbReference type="ARBA" id="ARBA00007965"/>
    </source>
</evidence>
<feature type="transmembrane region" description="Helical" evidence="7">
    <location>
        <begin position="69"/>
        <end position="88"/>
    </location>
</feature>
<reference evidence="8" key="1">
    <citation type="submission" date="2019-09" db="EMBL/GenBank/DDBJ databases">
        <title>Draft genome information of white flower Hibiscus syriacus.</title>
        <authorList>
            <person name="Kim Y.-M."/>
        </authorList>
    </citation>
    <scope>NUCLEOTIDE SEQUENCE [LARGE SCALE GENOMIC DNA]</scope>
    <source>
        <strain evidence="8">YM2019G1</strain>
    </source>
</reference>
<feature type="transmembrane region" description="Helical" evidence="7">
    <location>
        <begin position="192"/>
        <end position="216"/>
    </location>
</feature>
<evidence type="ECO:0000256" key="1">
    <source>
        <dbReference type="ARBA" id="ARBA00004141"/>
    </source>
</evidence>
<evidence type="ECO:0000313" key="9">
    <source>
        <dbReference type="Proteomes" id="UP000436088"/>
    </source>
</evidence>
<dbReference type="Proteomes" id="UP000436088">
    <property type="component" value="Unassembled WGS sequence"/>
</dbReference>
<organism evidence="8 9">
    <name type="scientific">Hibiscus syriacus</name>
    <name type="common">Rose of Sharon</name>
    <dbReference type="NCBI Taxonomy" id="106335"/>
    <lineage>
        <taxon>Eukaryota</taxon>
        <taxon>Viridiplantae</taxon>
        <taxon>Streptophyta</taxon>
        <taxon>Embryophyta</taxon>
        <taxon>Tracheophyta</taxon>
        <taxon>Spermatophyta</taxon>
        <taxon>Magnoliopsida</taxon>
        <taxon>eudicotyledons</taxon>
        <taxon>Gunneridae</taxon>
        <taxon>Pentapetalae</taxon>
        <taxon>rosids</taxon>
        <taxon>malvids</taxon>
        <taxon>Malvales</taxon>
        <taxon>Malvaceae</taxon>
        <taxon>Malvoideae</taxon>
        <taxon>Hibiscus</taxon>
    </lineage>
</organism>
<keyword evidence="4 7" id="KW-0812">Transmembrane</keyword>
<keyword evidence="6 7" id="KW-0472">Membrane</keyword>
<evidence type="ECO:0000313" key="8">
    <source>
        <dbReference type="EMBL" id="KAE8716917.1"/>
    </source>
</evidence>
<comment type="subcellular location">
    <subcellularLocation>
        <location evidence="1">Membrane</location>
        <topology evidence="1">Multi-pass membrane protein</topology>
    </subcellularLocation>
</comment>
<evidence type="ECO:0000256" key="7">
    <source>
        <dbReference type="SAM" id="Phobius"/>
    </source>
</evidence>
<sequence length="223" mass="25176">MVKFHTNHEGDEGFVVKYFRAKAALEGSKTVLGDLEAAGIETQTDPHEDSVKQVDRLSNKQLFYQNIDYALGMFLIYALTLSIFPGFLYENTGKHKPSTWYPLVLIAVFNIWDLISRYFPLVELLKIESRKWLMIATLCCFLLVPAFYFTGKYGDQGWMIFLDTVLGLVNGHLTVCVLISEPRGYKGHEQNALGNILGLCIVTGILSGVALDWLWLIGKKNAF</sequence>
<dbReference type="Pfam" id="PF01733">
    <property type="entry name" value="Nucleoside_tran"/>
    <property type="match status" value="1"/>
</dbReference>
<dbReference type="SUPFAM" id="SSF103473">
    <property type="entry name" value="MFS general substrate transporter"/>
    <property type="match status" value="1"/>
</dbReference>
<keyword evidence="5 7" id="KW-1133">Transmembrane helix</keyword>
<evidence type="ECO:0000256" key="6">
    <source>
        <dbReference type="ARBA" id="ARBA00023136"/>
    </source>
</evidence>
<keyword evidence="3" id="KW-0813">Transport</keyword>
<gene>
    <name evidence="8" type="ORF">F3Y22_tig00110105pilonHSYRG00053</name>
</gene>
<comment type="caution">
    <text evidence="8">The sequence shown here is derived from an EMBL/GenBank/DDBJ whole genome shotgun (WGS) entry which is preliminary data.</text>
</comment>
<dbReference type="InterPro" id="IPR036259">
    <property type="entry name" value="MFS_trans_sf"/>
</dbReference>
<dbReference type="InterPro" id="IPR002259">
    <property type="entry name" value="Eqnu_transpt"/>
</dbReference>
<proteinExistence type="inferred from homology"/>
<feature type="transmembrane region" description="Helical" evidence="7">
    <location>
        <begin position="132"/>
        <end position="151"/>
    </location>
</feature>
<evidence type="ECO:0000256" key="5">
    <source>
        <dbReference type="ARBA" id="ARBA00022989"/>
    </source>
</evidence>
<evidence type="ECO:0000256" key="4">
    <source>
        <dbReference type="ARBA" id="ARBA00022692"/>
    </source>
</evidence>
<protein>
    <submittedName>
        <fullName evidence="8">Equilibrative nucleotide transporter 3</fullName>
    </submittedName>
</protein>
<dbReference type="AlphaFoldDB" id="A0A6A3BLH1"/>